<dbReference type="Proteomes" id="UP000738359">
    <property type="component" value="Unassembled WGS sequence"/>
</dbReference>
<protein>
    <recommendedName>
        <fullName evidence="4">F-box domain-containing protein</fullName>
    </recommendedName>
</protein>
<feature type="signal peptide" evidence="1">
    <location>
        <begin position="1"/>
        <end position="25"/>
    </location>
</feature>
<reference evidence="2" key="1">
    <citation type="journal article" date="2020" name="Fungal Divers.">
        <title>Resolving the Mortierellaceae phylogeny through synthesis of multi-gene phylogenetics and phylogenomics.</title>
        <authorList>
            <person name="Vandepol N."/>
            <person name="Liber J."/>
            <person name="Desiro A."/>
            <person name="Na H."/>
            <person name="Kennedy M."/>
            <person name="Barry K."/>
            <person name="Grigoriev I.V."/>
            <person name="Miller A.N."/>
            <person name="O'Donnell K."/>
            <person name="Stajich J.E."/>
            <person name="Bonito G."/>
        </authorList>
    </citation>
    <scope>NUCLEOTIDE SEQUENCE</scope>
    <source>
        <strain evidence="2">CK1249</strain>
    </source>
</reference>
<organism evidence="2 3">
    <name type="scientific">Mortierella alpina</name>
    <name type="common">Oleaginous fungus</name>
    <name type="synonym">Mortierella renispora</name>
    <dbReference type="NCBI Taxonomy" id="64518"/>
    <lineage>
        <taxon>Eukaryota</taxon>
        <taxon>Fungi</taxon>
        <taxon>Fungi incertae sedis</taxon>
        <taxon>Mucoromycota</taxon>
        <taxon>Mortierellomycotina</taxon>
        <taxon>Mortierellomycetes</taxon>
        <taxon>Mortierellales</taxon>
        <taxon>Mortierellaceae</taxon>
        <taxon>Mortierella</taxon>
    </lineage>
</organism>
<gene>
    <name evidence="2" type="ORF">BGZ70_002129</name>
</gene>
<evidence type="ECO:0008006" key="4">
    <source>
        <dbReference type="Google" id="ProtNLM"/>
    </source>
</evidence>
<dbReference type="EMBL" id="JAAAHY010001500">
    <property type="protein sequence ID" value="KAF9948670.1"/>
    <property type="molecule type" value="Genomic_DNA"/>
</dbReference>
<evidence type="ECO:0000313" key="2">
    <source>
        <dbReference type="EMBL" id="KAF9948670.1"/>
    </source>
</evidence>
<keyword evidence="1" id="KW-0732">Signal</keyword>
<feature type="chain" id="PRO_5040206044" description="F-box domain-containing protein" evidence="1">
    <location>
        <begin position="26"/>
        <end position="539"/>
    </location>
</feature>
<proteinExistence type="predicted"/>
<dbReference type="Gene3D" id="3.80.10.10">
    <property type="entry name" value="Ribonuclease Inhibitor"/>
    <property type="match status" value="1"/>
</dbReference>
<dbReference type="InterPro" id="IPR032675">
    <property type="entry name" value="LRR_dom_sf"/>
</dbReference>
<accession>A0A9P6IV35</accession>
<sequence>MPGSATHTFFAIPELFCLLSTYVQAYDLTQCVLVCKEWSRQFYLHLWAVLNLDDRFTTLMNVVPSPSATALARNLGLIREVIFPDVDLPHLQLLIQGLPGQVNDTVTEPGSLCTNLTRIDLCDVDAEHDHDHLDLISKPLLTLLNNNLYLTYLHVYSEITEIEGIAAALSKLLHLQHLTIDADSNEGITPEPLLFLRSCLALPELTELHFVNGTEMSWDDGDETTVRRELQAVIHETSMSNLLDLKKVEIPGFGPDTSIQEIEQVVREHCLDLKHLQCLMRVKGMVRPCALSSVVVLDFKASRHRLFMILRRMNRCGFSRSWYQGMETIEIDCQRVLSHQFQEVLTTCTQLRRFWVTAHMGPGPFSISYWDIAKGEWVCTELRELALALDRRPPEWGAIEEQEDAEGASDDPHVCLDGCSCAPKRAFQQIGRLEKLEVLQVSIDRTYGSRAIESDIAWDLTLSKGWLGELAGLKSLKSFKMRADFWRAMGQAEVEFIHEQWPSSNEVTIWCQKSSFQVEPHWQWLLDKRPQLRFAPSDY</sequence>
<evidence type="ECO:0000256" key="1">
    <source>
        <dbReference type="SAM" id="SignalP"/>
    </source>
</evidence>
<dbReference type="AlphaFoldDB" id="A0A9P6IV35"/>
<name>A0A9P6IV35_MORAP</name>
<keyword evidence="3" id="KW-1185">Reference proteome</keyword>
<comment type="caution">
    <text evidence="2">The sequence shown here is derived from an EMBL/GenBank/DDBJ whole genome shotgun (WGS) entry which is preliminary data.</text>
</comment>
<evidence type="ECO:0000313" key="3">
    <source>
        <dbReference type="Proteomes" id="UP000738359"/>
    </source>
</evidence>